<dbReference type="NCBIfam" id="TIGR01186">
    <property type="entry name" value="proV"/>
    <property type="match status" value="1"/>
</dbReference>
<dbReference type="GO" id="GO:0006970">
    <property type="term" value="P:response to osmotic stress"/>
    <property type="evidence" value="ECO:0007669"/>
    <property type="project" value="UniProtKB-ARBA"/>
</dbReference>
<dbReference type="Gene3D" id="3.40.50.300">
    <property type="entry name" value="P-loop containing nucleotide triphosphate hydrolases"/>
    <property type="match status" value="1"/>
</dbReference>
<proteinExistence type="inferred from homology"/>
<evidence type="ECO:0000259" key="9">
    <source>
        <dbReference type="PROSITE" id="PS51371"/>
    </source>
</evidence>
<dbReference type="InterPro" id="IPR003593">
    <property type="entry name" value="AAA+_ATPase"/>
</dbReference>
<dbReference type="InterPro" id="IPR000644">
    <property type="entry name" value="CBS_dom"/>
</dbReference>
<keyword evidence="6 7" id="KW-0129">CBS domain</keyword>
<dbReference type="PANTHER" id="PTHR43869:SF1">
    <property type="entry name" value="GLYCINE BETAINE_PROLINE BETAINE TRANSPORT SYSTEM ATP-BINDING PROTEIN PROV"/>
    <property type="match status" value="1"/>
</dbReference>
<evidence type="ECO:0000256" key="1">
    <source>
        <dbReference type="ARBA" id="ARBA00005417"/>
    </source>
</evidence>
<dbReference type="EMBL" id="JADEYC010000019">
    <property type="protein sequence ID" value="MBE9375260.1"/>
    <property type="molecule type" value="Genomic_DNA"/>
</dbReference>
<dbReference type="PROSITE" id="PS50893">
    <property type="entry name" value="ABC_TRANSPORTER_2"/>
    <property type="match status" value="1"/>
</dbReference>
<evidence type="ECO:0000256" key="3">
    <source>
        <dbReference type="ARBA" id="ARBA00022741"/>
    </source>
</evidence>
<feature type="domain" description="CBS" evidence="9">
    <location>
        <begin position="278"/>
        <end position="334"/>
    </location>
</feature>
<dbReference type="PROSITE" id="PS00211">
    <property type="entry name" value="ABC_TRANSPORTER_1"/>
    <property type="match status" value="1"/>
</dbReference>
<dbReference type="SUPFAM" id="SSF52540">
    <property type="entry name" value="P-loop containing nucleoside triphosphate hydrolases"/>
    <property type="match status" value="1"/>
</dbReference>
<dbReference type="GO" id="GO:0006865">
    <property type="term" value="P:amino acid transport"/>
    <property type="evidence" value="ECO:0007669"/>
    <property type="project" value="UniProtKB-KW"/>
</dbReference>
<dbReference type="GO" id="GO:0031460">
    <property type="term" value="P:glycine betaine transport"/>
    <property type="evidence" value="ECO:0007669"/>
    <property type="project" value="InterPro"/>
</dbReference>
<reference evidence="10" key="1">
    <citation type="submission" date="2020-10" db="EMBL/GenBank/DDBJ databases">
        <title>Diversity and distribution of actinomycetes associated with coral in the coast of Hainan.</title>
        <authorList>
            <person name="Li F."/>
        </authorList>
    </citation>
    <scope>NUCLEOTIDE SEQUENCE</scope>
    <source>
        <strain evidence="10">HNM0983</strain>
    </source>
</reference>
<keyword evidence="4 10" id="KW-0067">ATP-binding</keyword>
<dbReference type="InterPro" id="IPR027417">
    <property type="entry name" value="P-loop_NTPase"/>
</dbReference>
<accession>A0A929G059</accession>
<evidence type="ECO:0000313" key="10">
    <source>
        <dbReference type="EMBL" id="MBE9375260.1"/>
    </source>
</evidence>
<dbReference type="InterPro" id="IPR046342">
    <property type="entry name" value="CBS_dom_sf"/>
</dbReference>
<dbReference type="SMART" id="SM00382">
    <property type="entry name" value="AAA"/>
    <property type="match status" value="1"/>
</dbReference>
<dbReference type="GO" id="GO:0016887">
    <property type="term" value="F:ATP hydrolysis activity"/>
    <property type="evidence" value="ECO:0007669"/>
    <property type="project" value="InterPro"/>
</dbReference>
<feature type="domain" description="ABC transporter" evidence="8">
    <location>
        <begin position="2"/>
        <end position="263"/>
    </location>
</feature>
<dbReference type="AlphaFoldDB" id="A0A929G059"/>
<evidence type="ECO:0000256" key="2">
    <source>
        <dbReference type="ARBA" id="ARBA00022448"/>
    </source>
</evidence>
<dbReference type="PROSITE" id="PS51371">
    <property type="entry name" value="CBS"/>
    <property type="match status" value="1"/>
</dbReference>
<dbReference type="InterPro" id="IPR003439">
    <property type="entry name" value="ABC_transporter-like_ATP-bd"/>
</dbReference>
<keyword evidence="11" id="KW-1185">Reference proteome</keyword>
<comment type="caution">
    <text evidence="10">The sequence shown here is derived from an EMBL/GenBank/DDBJ whole genome shotgun (WGS) entry which is preliminary data.</text>
</comment>
<dbReference type="InterPro" id="IPR005892">
    <property type="entry name" value="Gly-betaine_transp_ATP-bd"/>
</dbReference>
<evidence type="ECO:0000256" key="7">
    <source>
        <dbReference type="PROSITE-ProRule" id="PRU00703"/>
    </source>
</evidence>
<dbReference type="PANTHER" id="PTHR43869">
    <property type="entry name" value="GLYCINE BETAINE/PROLINE BETAINE TRANSPORT SYSTEM ATP-BINDING PROTEIN PROV"/>
    <property type="match status" value="1"/>
</dbReference>
<evidence type="ECO:0000256" key="6">
    <source>
        <dbReference type="ARBA" id="ARBA00023122"/>
    </source>
</evidence>
<dbReference type="FunFam" id="3.40.50.300:FF:000201">
    <property type="entry name" value="Glycine betaine/L-proline ABC transporter ATP-binding protein"/>
    <property type="match status" value="1"/>
</dbReference>
<name>A0A929G059_9PSEU</name>
<dbReference type="Proteomes" id="UP000598360">
    <property type="component" value="Unassembled WGS sequence"/>
</dbReference>
<dbReference type="Pfam" id="PF00571">
    <property type="entry name" value="CBS"/>
    <property type="match status" value="1"/>
</dbReference>
<protein>
    <submittedName>
        <fullName evidence="10">Betaine/proline/choline family ABC transporter ATP-binding protein</fullName>
    </submittedName>
</protein>
<dbReference type="RefSeq" id="WP_193928699.1">
    <property type="nucleotide sequence ID" value="NZ_JADEYC010000019.1"/>
</dbReference>
<comment type="similarity">
    <text evidence="1">Belongs to the ABC transporter superfamily.</text>
</comment>
<keyword evidence="5" id="KW-0029">Amino-acid transport</keyword>
<dbReference type="Gene3D" id="3.10.580.10">
    <property type="entry name" value="CBS-domain"/>
    <property type="match status" value="1"/>
</dbReference>
<organism evidence="10 11">
    <name type="scientific">Saccharopolyspora montiporae</name>
    <dbReference type="NCBI Taxonomy" id="2781240"/>
    <lineage>
        <taxon>Bacteria</taxon>
        <taxon>Bacillati</taxon>
        <taxon>Actinomycetota</taxon>
        <taxon>Actinomycetes</taxon>
        <taxon>Pseudonocardiales</taxon>
        <taxon>Pseudonocardiaceae</taxon>
        <taxon>Saccharopolyspora</taxon>
    </lineage>
</organism>
<gene>
    <name evidence="10" type="ORF">IQ251_12480</name>
</gene>
<dbReference type="InterPro" id="IPR017871">
    <property type="entry name" value="ABC_transporter-like_CS"/>
</dbReference>
<evidence type="ECO:0000256" key="5">
    <source>
        <dbReference type="ARBA" id="ARBA00022970"/>
    </source>
</evidence>
<dbReference type="GO" id="GO:0016020">
    <property type="term" value="C:membrane"/>
    <property type="evidence" value="ECO:0007669"/>
    <property type="project" value="InterPro"/>
</dbReference>
<keyword evidence="3" id="KW-0547">Nucleotide-binding</keyword>
<evidence type="ECO:0000313" key="11">
    <source>
        <dbReference type="Proteomes" id="UP000598360"/>
    </source>
</evidence>
<evidence type="ECO:0000256" key="4">
    <source>
        <dbReference type="ARBA" id="ARBA00022840"/>
    </source>
</evidence>
<dbReference type="InterPro" id="IPR051921">
    <property type="entry name" value="ABC_osmolyte_uptake_ATP-bind"/>
</dbReference>
<dbReference type="GO" id="GO:0005524">
    <property type="term" value="F:ATP binding"/>
    <property type="evidence" value="ECO:0007669"/>
    <property type="project" value="UniProtKB-KW"/>
</dbReference>
<keyword evidence="2" id="KW-0813">Transport</keyword>
<evidence type="ECO:0000259" key="8">
    <source>
        <dbReference type="PROSITE" id="PS50893"/>
    </source>
</evidence>
<dbReference type="SUPFAM" id="SSF54631">
    <property type="entry name" value="CBS-domain pair"/>
    <property type="match status" value="1"/>
</dbReference>
<dbReference type="Pfam" id="PF00005">
    <property type="entry name" value="ABC_tran"/>
    <property type="match status" value="1"/>
</dbReference>
<sequence>MLQAMNVTKVFGLPPGRARDLLRGGGGDHRAAVIGAGGVMAVDDVSFDVERGEIFVIMGLSGSGKSTLIRMVNRLVDSTAGEIRFDGEDIAAMNRTQLRELRNRRFSMVFQHFALFPHRSIRDNAAYGLKTRGVARGARLEQADRALEQVGLHTWGDARPDELSGGMQQRVGLARALATDPDVLIMDEPFSALDPLNRRAMQEQLLDLQTRLGKTILFVTHDLNEAMRIGDRIMVMRSGSAVQLGRGAEIISEPADDYVREFIADVDRTRALTAGAVMTEPAVTADPGETGADVRERLRRAGTPAAYVLDEQRRITGVLHAADLGAHERPAAELADQEYARVPVTAPLADFCHLAGRHSAPVAVVDDERRLRGVVERAALLDAIASPTEEAARA</sequence>